<dbReference type="Proteomes" id="UP001497535">
    <property type="component" value="Unassembled WGS sequence"/>
</dbReference>
<organism evidence="1 2">
    <name type="scientific">Meloidogyne enterolobii</name>
    <name type="common">Root-knot nematode worm</name>
    <name type="synonym">Meloidogyne mayaguensis</name>
    <dbReference type="NCBI Taxonomy" id="390850"/>
    <lineage>
        <taxon>Eukaryota</taxon>
        <taxon>Metazoa</taxon>
        <taxon>Ecdysozoa</taxon>
        <taxon>Nematoda</taxon>
        <taxon>Chromadorea</taxon>
        <taxon>Rhabditida</taxon>
        <taxon>Tylenchina</taxon>
        <taxon>Tylenchomorpha</taxon>
        <taxon>Tylenchoidea</taxon>
        <taxon>Meloidogynidae</taxon>
        <taxon>Meloidogyninae</taxon>
        <taxon>Meloidogyne</taxon>
    </lineage>
</organism>
<reference evidence="1" key="1">
    <citation type="submission" date="2023-11" db="EMBL/GenBank/DDBJ databases">
        <authorList>
            <person name="Poullet M."/>
        </authorList>
    </citation>
    <scope>NUCLEOTIDE SEQUENCE</scope>
    <source>
        <strain evidence="1">E1834</strain>
    </source>
</reference>
<sequence>MKKIFFLKIKIKIEREDKINKDNKHTHNWFDIYIKLGNIFKNLFLGGMGDVNLFMSFCKQFFLLFLQSLPFIPLLFSRFSLFSPAFLAHQSFLEKRHCAVGDSK</sequence>
<comment type="caution">
    <text evidence="1">The sequence shown here is derived from an EMBL/GenBank/DDBJ whole genome shotgun (WGS) entry which is preliminary data.</text>
</comment>
<protein>
    <submittedName>
        <fullName evidence="1">Uncharacterized protein</fullName>
    </submittedName>
</protein>
<keyword evidence="2" id="KW-1185">Reference proteome</keyword>
<name>A0ACB1AA81_MELEN</name>
<dbReference type="EMBL" id="CAVMJV010000070">
    <property type="protein sequence ID" value="CAK5088113.1"/>
    <property type="molecule type" value="Genomic_DNA"/>
</dbReference>
<evidence type="ECO:0000313" key="2">
    <source>
        <dbReference type="Proteomes" id="UP001497535"/>
    </source>
</evidence>
<gene>
    <name evidence="1" type="ORF">MENTE1834_LOCUS35750</name>
</gene>
<evidence type="ECO:0000313" key="1">
    <source>
        <dbReference type="EMBL" id="CAK5088113.1"/>
    </source>
</evidence>
<proteinExistence type="predicted"/>
<accession>A0ACB1AA81</accession>